<sequence>QMQAFSTALLYQFNSKAIYNDISRIRLFRLQANNGLHVSPLVKWNLPFNNKSFNNLIGATLSLLKHNGLKISFKFHKYLRNEIKGALISLDSILPQATLIKHQYIIN</sequence>
<reference evidence="1" key="1">
    <citation type="submission" date="2022-08" db="EMBL/GenBank/DDBJ databases">
        <authorList>
            <person name="Kallberg Y."/>
            <person name="Tangrot J."/>
            <person name="Rosling A."/>
        </authorList>
    </citation>
    <scope>NUCLEOTIDE SEQUENCE</scope>
    <source>
        <strain evidence="1">Wild A</strain>
    </source>
</reference>
<protein>
    <submittedName>
        <fullName evidence="1">12001_t:CDS:1</fullName>
    </submittedName>
</protein>
<feature type="non-terminal residue" evidence="1">
    <location>
        <position position="107"/>
    </location>
</feature>
<feature type="non-terminal residue" evidence="1">
    <location>
        <position position="1"/>
    </location>
</feature>
<dbReference type="Proteomes" id="UP001153678">
    <property type="component" value="Unassembled WGS sequence"/>
</dbReference>
<proteinExistence type="predicted"/>
<evidence type="ECO:0000313" key="2">
    <source>
        <dbReference type="Proteomes" id="UP001153678"/>
    </source>
</evidence>
<keyword evidence="2" id="KW-1185">Reference proteome</keyword>
<organism evidence="1 2">
    <name type="scientific">Funneliformis geosporum</name>
    <dbReference type="NCBI Taxonomy" id="1117311"/>
    <lineage>
        <taxon>Eukaryota</taxon>
        <taxon>Fungi</taxon>
        <taxon>Fungi incertae sedis</taxon>
        <taxon>Mucoromycota</taxon>
        <taxon>Glomeromycotina</taxon>
        <taxon>Glomeromycetes</taxon>
        <taxon>Glomerales</taxon>
        <taxon>Glomeraceae</taxon>
        <taxon>Funneliformis</taxon>
    </lineage>
</organism>
<dbReference type="EMBL" id="CAMKVN010027595">
    <property type="protein sequence ID" value="CAI2201453.1"/>
    <property type="molecule type" value="Genomic_DNA"/>
</dbReference>
<accession>A0A9W4X1D5</accession>
<evidence type="ECO:0000313" key="1">
    <source>
        <dbReference type="EMBL" id="CAI2201453.1"/>
    </source>
</evidence>
<gene>
    <name evidence="1" type="ORF">FWILDA_LOCUS20073</name>
</gene>
<comment type="caution">
    <text evidence="1">The sequence shown here is derived from an EMBL/GenBank/DDBJ whole genome shotgun (WGS) entry which is preliminary data.</text>
</comment>
<dbReference type="AlphaFoldDB" id="A0A9W4X1D5"/>
<name>A0A9W4X1D5_9GLOM</name>